<dbReference type="Proteomes" id="UP000002213">
    <property type="component" value="Chromosome"/>
</dbReference>
<dbReference type="AlphaFoldDB" id="C6WBA6"/>
<name>C6WBA6_ACTMD</name>
<organism evidence="1 2">
    <name type="scientific">Actinosynnema mirum (strain ATCC 29888 / DSM 43827 / JCM 3225 / NBRC 14064 / NCIMB 13271 / NRRL B-12336 / IMRU 3971 / 101)</name>
    <dbReference type="NCBI Taxonomy" id="446462"/>
    <lineage>
        <taxon>Bacteria</taxon>
        <taxon>Bacillati</taxon>
        <taxon>Actinomycetota</taxon>
        <taxon>Actinomycetes</taxon>
        <taxon>Pseudonocardiales</taxon>
        <taxon>Pseudonocardiaceae</taxon>
        <taxon>Actinosynnema</taxon>
    </lineage>
</organism>
<dbReference type="RefSeq" id="WP_015804282.1">
    <property type="nucleotide sequence ID" value="NC_013093.1"/>
</dbReference>
<evidence type="ECO:0000313" key="1">
    <source>
        <dbReference type="EMBL" id="ACU39397.1"/>
    </source>
</evidence>
<protein>
    <submittedName>
        <fullName evidence="1">Uncharacterized protein</fullName>
    </submittedName>
</protein>
<dbReference type="eggNOG" id="ENOG502ZUYN">
    <property type="taxonomic scope" value="Bacteria"/>
</dbReference>
<dbReference type="STRING" id="446462.Amir_5579"/>
<proteinExistence type="predicted"/>
<evidence type="ECO:0000313" key="2">
    <source>
        <dbReference type="Proteomes" id="UP000002213"/>
    </source>
</evidence>
<accession>C6WBA6</accession>
<reference evidence="1 2" key="1">
    <citation type="journal article" date="2009" name="Stand. Genomic Sci.">
        <title>Complete genome sequence of Actinosynnema mirum type strain (101).</title>
        <authorList>
            <person name="Land M."/>
            <person name="Lapidus A."/>
            <person name="Mayilraj S."/>
            <person name="Chen F."/>
            <person name="Copeland A."/>
            <person name="Del Rio T.G."/>
            <person name="Nolan M."/>
            <person name="Lucas S."/>
            <person name="Tice H."/>
            <person name="Cheng J.F."/>
            <person name="Chertkov O."/>
            <person name="Bruce D."/>
            <person name="Goodwin L."/>
            <person name="Pitluck S."/>
            <person name="Rohde M."/>
            <person name="Goker M."/>
            <person name="Pati A."/>
            <person name="Ivanova N."/>
            <person name="Mavromatis K."/>
            <person name="Chen A."/>
            <person name="Palaniappan K."/>
            <person name="Hauser L."/>
            <person name="Chang Y.J."/>
            <person name="Jeffries C.C."/>
            <person name="Brettin T."/>
            <person name="Detter J.C."/>
            <person name="Han C."/>
            <person name="Chain P."/>
            <person name="Tindall B.J."/>
            <person name="Bristow J."/>
            <person name="Eisen J.A."/>
            <person name="Markowitz V."/>
            <person name="Hugenholtz P."/>
            <person name="Kyrpides N.C."/>
            <person name="Klenk H.P."/>
        </authorList>
    </citation>
    <scope>NUCLEOTIDE SEQUENCE [LARGE SCALE GENOMIC DNA]</scope>
    <source>
        <strain evidence="2">ATCC 29888 / DSM 43827 / JCM 3225 / NBRC 14064 / NCIMB 13271 / NRRL B-12336 / IMRU 3971 / 101</strain>
    </source>
</reference>
<dbReference type="OrthoDB" id="3616643at2"/>
<sequence>MTATDYRQAARAAGAWAVRLTPDRPTAAVGASALLEHLASARLPLTGYVERRGDLLGEVLLARDPSVTHGTPSVGACKRVVSGLRGWHIRPLEQGVLVAFGLREGYDEDGRVHRATEVAELLAPPTEVEERWLVSARLVPGTASIRWWHEPCAVVTAPEQAVDRLDAVAAALGQHRYTITDWTRGHTTARATGVAR</sequence>
<dbReference type="HOGENOM" id="CLU_1387726_0_0_11"/>
<dbReference type="EMBL" id="CP001630">
    <property type="protein sequence ID" value="ACU39397.1"/>
    <property type="molecule type" value="Genomic_DNA"/>
</dbReference>
<keyword evidence="2" id="KW-1185">Reference proteome</keyword>
<gene>
    <name evidence="1" type="ordered locus">Amir_5579</name>
</gene>
<dbReference type="KEGG" id="ami:Amir_5579"/>